<keyword evidence="2" id="KW-0830">Ubiquinone</keyword>
<protein>
    <submittedName>
        <fullName evidence="2">NADH-ubiquinone oxidoreductase chain J</fullName>
        <ecNumber evidence="2">1.6.5.3</ecNumber>
    </submittedName>
</protein>
<dbReference type="GO" id="GO:0016491">
    <property type="term" value="F:oxidoreductase activity"/>
    <property type="evidence" value="ECO:0007669"/>
    <property type="project" value="UniProtKB-KW"/>
</dbReference>
<feature type="non-terminal residue" evidence="2">
    <location>
        <position position="1"/>
    </location>
</feature>
<feature type="compositionally biased region" description="Basic and acidic residues" evidence="1">
    <location>
        <begin position="137"/>
        <end position="150"/>
    </location>
</feature>
<reference evidence="2" key="1">
    <citation type="submission" date="2020-02" db="EMBL/GenBank/DDBJ databases">
        <authorList>
            <person name="Meier V. D."/>
        </authorList>
    </citation>
    <scope>NUCLEOTIDE SEQUENCE</scope>
    <source>
        <strain evidence="2">AVDCRST_MAG18</strain>
    </source>
</reference>
<name>A0A6J4V1J9_9BACT</name>
<keyword evidence="2" id="KW-0560">Oxidoreductase</keyword>
<dbReference type="EC" id="1.6.5.3" evidence="2"/>
<evidence type="ECO:0000313" key="2">
    <source>
        <dbReference type="EMBL" id="CAA9565839.1"/>
    </source>
</evidence>
<feature type="compositionally biased region" description="Basic residues" evidence="1">
    <location>
        <begin position="78"/>
        <end position="102"/>
    </location>
</feature>
<organism evidence="2">
    <name type="scientific">uncultured Thermomicrobiales bacterium</name>
    <dbReference type="NCBI Taxonomy" id="1645740"/>
    <lineage>
        <taxon>Bacteria</taxon>
        <taxon>Pseudomonadati</taxon>
        <taxon>Thermomicrobiota</taxon>
        <taxon>Thermomicrobia</taxon>
        <taxon>Thermomicrobiales</taxon>
        <taxon>environmental samples</taxon>
    </lineage>
</organism>
<feature type="compositionally biased region" description="Basic and acidic residues" evidence="1">
    <location>
        <begin position="43"/>
        <end position="71"/>
    </location>
</feature>
<accession>A0A6J4V1J9</accession>
<gene>
    <name evidence="2" type="ORF">AVDCRST_MAG18-1475</name>
</gene>
<evidence type="ECO:0000256" key="1">
    <source>
        <dbReference type="SAM" id="MobiDB-lite"/>
    </source>
</evidence>
<sequence>VPLSAACGRGGRGEHRDDHGAQQYPQRALPRRRFLLPRGPLPDPERRVPGGGADRRLRWRDHGPLPVRDHPAQSGQRGNRRSAARPAPARRRPRTGVARRGRLAAADPGDPRPPGRLPARHLILRAGADADQWDADGSDRQRPGDRDRAVHHLRPPVRGRLDRAAAGGDRGGCPGETTVTM</sequence>
<dbReference type="EMBL" id="CADCWN010000108">
    <property type="protein sequence ID" value="CAA9565839.1"/>
    <property type="molecule type" value="Genomic_DNA"/>
</dbReference>
<feature type="compositionally biased region" description="Basic and acidic residues" evidence="1">
    <location>
        <begin position="11"/>
        <end position="20"/>
    </location>
</feature>
<feature type="non-terminal residue" evidence="2">
    <location>
        <position position="181"/>
    </location>
</feature>
<dbReference type="AlphaFoldDB" id="A0A6J4V1J9"/>
<proteinExistence type="predicted"/>
<feature type="region of interest" description="Disordered" evidence="1">
    <location>
        <begin position="1"/>
        <end position="181"/>
    </location>
</feature>